<feature type="transmembrane region" description="Helical" evidence="1">
    <location>
        <begin position="100"/>
        <end position="117"/>
    </location>
</feature>
<gene>
    <name evidence="2" type="ORF">CI238_11611</name>
</gene>
<comment type="caution">
    <text evidence="2">The sequence shown here is derived from an EMBL/GenBank/DDBJ whole genome shotgun (WGS) entry which is preliminary data.</text>
</comment>
<keyword evidence="1" id="KW-0812">Transmembrane</keyword>
<keyword evidence="1" id="KW-1133">Transmembrane helix</keyword>
<feature type="transmembrane region" description="Helical" evidence="1">
    <location>
        <begin position="75"/>
        <end position="94"/>
    </location>
</feature>
<organism evidence="2 3">
    <name type="scientific">Colletotrichum incanum</name>
    <name type="common">Soybean anthracnose fungus</name>
    <dbReference type="NCBI Taxonomy" id="1573173"/>
    <lineage>
        <taxon>Eukaryota</taxon>
        <taxon>Fungi</taxon>
        <taxon>Dikarya</taxon>
        <taxon>Ascomycota</taxon>
        <taxon>Pezizomycotina</taxon>
        <taxon>Sordariomycetes</taxon>
        <taxon>Hypocreomycetidae</taxon>
        <taxon>Glomerellales</taxon>
        <taxon>Glomerellaceae</taxon>
        <taxon>Colletotrichum</taxon>
        <taxon>Colletotrichum spaethianum species complex</taxon>
    </lineage>
</organism>
<dbReference type="Proteomes" id="UP000076584">
    <property type="component" value="Unassembled WGS sequence"/>
</dbReference>
<sequence>MPLKAALTPTTNDAALPLTPKTTRKYTGGAVKPPAIKKAKGKKRTSRSATRIALYVLYLTTSAASRVLRPNTRTNAAITAPIVIPALTAATFIQPAATTPAAYALCLLALIYLFLYNHTKRFITTFKLFTYSYTI</sequence>
<proteinExistence type="predicted"/>
<reference evidence="2 3" key="1">
    <citation type="submission" date="2015-06" db="EMBL/GenBank/DDBJ databases">
        <title>Survival trade-offs in plant roots during colonization by closely related pathogenic and mutualistic fungi.</title>
        <authorList>
            <person name="Hacquard S."/>
            <person name="Kracher B."/>
            <person name="Hiruma K."/>
            <person name="Weinman A."/>
            <person name="Muench P."/>
            <person name="Garrido Oter R."/>
            <person name="Ver Loren van Themaat E."/>
            <person name="Dallerey J.-F."/>
            <person name="Damm U."/>
            <person name="Henrissat B."/>
            <person name="Lespinet O."/>
            <person name="Thon M."/>
            <person name="Kemen E."/>
            <person name="McHardy A.C."/>
            <person name="Schulze-Lefert P."/>
            <person name="O'Connell R.J."/>
        </authorList>
    </citation>
    <scope>NUCLEOTIDE SEQUENCE [LARGE SCALE GENOMIC DNA]</scope>
    <source>
        <strain evidence="2 3">MAFF 238704</strain>
    </source>
</reference>
<keyword evidence="1" id="KW-0472">Membrane</keyword>
<dbReference type="EMBL" id="LFIW01002827">
    <property type="protein sequence ID" value="KZL63304.1"/>
    <property type="molecule type" value="Genomic_DNA"/>
</dbReference>
<evidence type="ECO:0000313" key="3">
    <source>
        <dbReference type="Proteomes" id="UP000076584"/>
    </source>
</evidence>
<dbReference type="AlphaFoldDB" id="A0A166LAV3"/>
<protein>
    <submittedName>
        <fullName evidence="2">Uncharacterized protein</fullName>
    </submittedName>
</protein>
<name>A0A166LAV3_COLIC</name>
<evidence type="ECO:0000313" key="2">
    <source>
        <dbReference type="EMBL" id="KZL63304.1"/>
    </source>
</evidence>
<keyword evidence="3" id="KW-1185">Reference proteome</keyword>
<accession>A0A166LAV3</accession>
<evidence type="ECO:0000256" key="1">
    <source>
        <dbReference type="SAM" id="Phobius"/>
    </source>
</evidence>
<feature type="non-terminal residue" evidence="2">
    <location>
        <position position="135"/>
    </location>
</feature>